<dbReference type="WBParaSite" id="Csp11.Scaffold629.g12838.t1">
    <property type="protein sequence ID" value="Csp11.Scaffold629.g12838.t1"/>
    <property type="gene ID" value="Csp11.Scaffold629.g12838"/>
</dbReference>
<evidence type="ECO:0000313" key="2">
    <source>
        <dbReference type="Proteomes" id="UP000095282"/>
    </source>
</evidence>
<feature type="transmembrane region" description="Helical" evidence="1">
    <location>
        <begin position="40"/>
        <end position="63"/>
    </location>
</feature>
<feature type="transmembrane region" description="Helical" evidence="1">
    <location>
        <begin position="199"/>
        <end position="220"/>
    </location>
</feature>
<keyword evidence="2" id="KW-1185">Reference proteome</keyword>
<proteinExistence type="predicted"/>
<sequence>MYLFIHTIQYSSFILSQITNSLLLWLIYKKAAHLLGPFRYLMSSFSIFSMLYSYVDIIAQPLVLIEKQMFVVINHGPLRYTDWFGFVAVCLLGALFGLCIAFLCSEFIFRYIIICKPKYREYIDGPRLLFLFIVPSIISVPWFFFCYFGLIITPEKKEILRIPFKQNYEEDSEKLMFVGGLYWSIGRDGSREWCIRDCLASLGLTGLMVICCSTILFCGVKTYRKMKEVQSSLSKQTAALNNQLFTTLTLQVGIHSKQT</sequence>
<dbReference type="PANTHER" id="PTHR22943:SF50">
    <property type="entry name" value="SEVEN TM RECEPTOR"/>
    <property type="match status" value="1"/>
</dbReference>
<feature type="transmembrane region" description="Helical" evidence="1">
    <location>
        <begin position="83"/>
        <end position="109"/>
    </location>
</feature>
<dbReference type="Gene3D" id="1.20.1070.10">
    <property type="entry name" value="Rhodopsin 7-helix transmembrane proteins"/>
    <property type="match status" value="1"/>
</dbReference>
<keyword evidence="1" id="KW-0472">Membrane</keyword>
<dbReference type="PANTHER" id="PTHR22943">
    <property type="entry name" value="7-TRANSMEMBRANE DOMAIN RECEPTOR C.ELEGANS"/>
    <property type="match status" value="1"/>
</dbReference>
<dbReference type="STRING" id="1561998.A0A1I7TXP8"/>
<keyword evidence="1" id="KW-0812">Transmembrane</keyword>
<evidence type="ECO:0000256" key="1">
    <source>
        <dbReference type="SAM" id="Phobius"/>
    </source>
</evidence>
<accession>A0A1I7TXP8</accession>
<dbReference type="InterPro" id="IPR019428">
    <property type="entry name" value="7TM_GPCR_serpentine_rcpt_Str"/>
</dbReference>
<dbReference type="SUPFAM" id="SSF81321">
    <property type="entry name" value="Family A G protein-coupled receptor-like"/>
    <property type="match status" value="1"/>
</dbReference>
<feature type="transmembrane region" description="Helical" evidence="1">
    <location>
        <begin position="6"/>
        <end position="28"/>
    </location>
</feature>
<dbReference type="GO" id="GO:0005886">
    <property type="term" value="C:plasma membrane"/>
    <property type="evidence" value="ECO:0007669"/>
    <property type="project" value="TreeGrafter"/>
</dbReference>
<reference evidence="3" key="1">
    <citation type="submission" date="2016-11" db="UniProtKB">
        <authorList>
            <consortium name="WormBaseParasite"/>
        </authorList>
    </citation>
    <scope>IDENTIFICATION</scope>
</reference>
<dbReference type="eggNOG" id="ENOG502R3ZM">
    <property type="taxonomic scope" value="Eukaryota"/>
</dbReference>
<dbReference type="AlphaFoldDB" id="A0A1I7TXP8"/>
<dbReference type="Pfam" id="PF10326">
    <property type="entry name" value="7TM_GPCR_Str"/>
    <property type="match status" value="1"/>
</dbReference>
<name>A0A1I7TXP8_9PELO</name>
<dbReference type="Proteomes" id="UP000095282">
    <property type="component" value="Unplaced"/>
</dbReference>
<keyword evidence="1" id="KW-1133">Transmembrane helix</keyword>
<dbReference type="GO" id="GO:0038022">
    <property type="term" value="F:G protein-coupled olfactory receptor activity"/>
    <property type="evidence" value="ECO:0007669"/>
    <property type="project" value="TreeGrafter"/>
</dbReference>
<protein>
    <submittedName>
        <fullName evidence="3">Serpentine Receptor, class T</fullName>
    </submittedName>
</protein>
<dbReference type="GO" id="GO:0042048">
    <property type="term" value="P:olfactory behavior"/>
    <property type="evidence" value="ECO:0007669"/>
    <property type="project" value="TreeGrafter"/>
</dbReference>
<evidence type="ECO:0000313" key="3">
    <source>
        <dbReference type="WBParaSite" id="Csp11.Scaffold629.g12838.t1"/>
    </source>
</evidence>
<organism evidence="2 3">
    <name type="scientific">Caenorhabditis tropicalis</name>
    <dbReference type="NCBI Taxonomy" id="1561998"/>
    <lineage>
        <taxon>Eukaryota</taxon>
        <taxon>Metazoa</taxon>
        <taxon>Ecdysozoa</taxon>
        <taxon>Nematoda</taxon>
        <taxon>Chromadorea</taxon>
        <taxon>Rhabditida</taxon>
        <taxon>Rhabditina</taxon>
        <taxon>Rhabditomorpha</taxon>
        <taxon>Rhabditoidea</taxon>
        <taxon>Rhabditidae</taxon>
        <taxon>Peloderinae</taxon>
        <taxon>Caenorhabditis</taxon>
    </lineage>
</organism>
<feature type="transmembrane region" description="Helical" evidence="1">
    <location>
        <begin position="129"/>
        <end position="152"/>
    </location>
</feature>